<accession>M2AE25</accession>
<dbReference type="InterPro" id="IPR013424">
    <property type="entry name" value="Ice-binding_C"/>
</dbReference>
<evidence type="ECO:0008006" key="3">
    <source>
        <dbReference type="Google" id="ProtNLM"/>
    </source>
</evidence>
<proteinExistence type="predicted"/>
<dbReference type="Proteomes" id="UP000011529">
    <property type="component" value="Unassembled WGS sequence"/>
</dbReference>
<organism evidence="1 2">
    <name type="scientific">Rhodopirellula europaea 6C</name>
    <dbReference type="NCBI Taxonomy" id="1263867"/>
    <lineage>
        <taxon>Bacteria</taxon>
        <taxon>Pseudomonadati</taxon>
        <taxon>Planctomycetota</taxon>
        <taxon>Planctomycetia</taxon>
        <taxon>Pirellulales</taxon>
        <taxon>Pirellulaceae</taxon>
        <taxon>Rhodopirellula</taxon>
    </lineage>
</organism>
<reference evidence="1" key="1">
    <citation type="submission" date="2012-11" db="EMBL/GenBank/DDBJ databases">
        <title>Permanent draft genomes of Rhodopirellula europaea strain SH398 and 6C.</title>
        <authorList>
            <person name="Richter M."/>
            <person name="Richter-Heitmann T."/>
            <person name="Frank C."/>
            <person name="Harder J."/>
            <person name="Glockner F.O."/>
        </authorList>
    </citation>
    <scope>NUCLEOTIDE SEQUENCE</scope>
    <source>
        <strain evidence="1">6C</strain>
    </source>
</reference>
<sequence length="205" mass="21314">MLVLILFVSFWCDRCQAAITFRIESAVLAANSNGPTTGSVDVYLEVDGDDLGSQIANWQSRVLASDISGSISEVTFGPAAEPVRFTDLFPGSLVEDSASNASESLGSSSFLDESNPALFDAAGLMSVSFSVPEGQAGDFDLVFASNVISDSNFTELNSDSIGSTITIQASAVPEPSSLIAIASVAALSGVMGRRLRRCKANGTLV</sequence>
<protein>
    <recommendedName>
        <fullName evidence="3">PEP-CTERM protein-sorting domain-containing protein</fullName>
    </recommendedName>
</protein>
<gene>
    <name evidence="1" type="ORF">RE6C_03892</name>
</gene>
<dbReference type="AlphaFoldDB" id="M2AE25"/>
<dbReference type="NCBIfam" id="TIGR02595">
    <property type="entry name" value="PEP_CTERM"/>
    <property type="match status" value="1"/>
</dbReference>
<name>M2AE25_9BACT</name>
<keyword evidence="2" id="KW-1185">Reference proteome</keyword>
<evidence type="ECO:0000313" key="1">
    <source>
        <dbReference type="EMBL" id="EMB15375.1"/>
    </source>
</evidence>
<comment type="caution">
    <text evidence="1">The sequence shown here is derived from an EMBL/GenBank/DDBJ whole genome shotgun (WGS) entry which is preliminary data.</text>
</comment>
<reference evidence="1" key="2">
    <citation type="journal article" date="2013" name="Mar. Genomics">
        <title>Expression of sulfatases in Rhodopirellula baltica and the diversity of sulfatases in the genus Rhodopirellula.</title>
        <authorList>
            <person name="Wegner C.E."/>
            <person name="Richter-Heitmann T."/>
            <person name="Klindworth A."/>
            <person name="Klockow C."/>
            <person name="Richter M."/>
            <person name="Achstetter T."/>
            <person name="Glockner F.O."/>
            <person name="Harder J."/>
        </authorList>
    </citation>
    <scope>NUCLEOTIDE SEQUENCE [LARGE SCALE GENOMIC DNA]</scope>
    <source>
        <strain evidence="1">6C</strain>
    </source>
</reference>
<dbReference type="EMBL" id="ANMO01000176">
    <property type="protein sequence ID" value="EMB15375.1"/>
    <property type="molecule type" value="Genomic_DNA"/>
</dbReference>
<evidence type="ECO:0000313" key="2">
    <source>
        <dbReference type="Proteomes" id="UP000011529"/>
    </source>
</evidence>